<feature type="domain" description="Multidrug resistance protein MdtA-like barrel-sandwich hybrid" evidence="3">
    <location>
        <begin position="52"/>
        <end position="245"/>
    </location>
</feature>
<dbReference type="InterPro" id="IPR058634">
    <property type="entry name" value="AaeA-lik-b-barrel"/>
</dbReference>
<keyword evidence="2" id="KW-1133">Transmembrane helix</keyword>
<reference evidence="5 6" key="1">
    <citation type="submission" date="2018-07" db="EMBL/GenBank/DDBJ databases">
        <title>Genomic Encyclopedia of Type Strains, Phase IV (KMG-IV): sequencing the most valuable type-strain genomes for metagenomic binning, comparative biology and taxonomic classification.</title>
        <authorList>
            <person name="Goeker M."/>
        </authorList>
    </citation>
    <scope>NUCLEOTIDE SEQUENCE [LARGE SCALE GENOMIC DNA]</scope>
    <source>
        <strain evidence="5 6">DSM 14364</strain>
    </source>
</reference>
<gene>
    <name evidence="5" type="ORF">DES45_11439</name>
</gene>
<dbReference type="Gene3D" id="2.40.30.170">
    <property type="match status" value="1"/>
</dbReference>
<feature type="domain" description="p-hydroxybenzoic acid efflux pump subunit AaeA-like beta-barrel" evidence="4">
    <location>
        <begin position="250"/>
        <end position="341"/>
    </location>
</feature>
<name>A0A370H7F3_9HYPH</name>
<accession>A0A370H7F3</accession>
<dbReference type="SUPFAM" id="SSF111369">
    <property type="entry name" value="HlyD-like secretion proteins"/>
    <property type="match status" value="3"/>
</dbReference>
<dbReference type="RefSeq" id="WP_114772791.1">
    <property type="nucleotide sequence ID" value="NZ_QQBB01000014.1"/>
</dbReference>
<dbReference type="OrthoDB" id="9811754at2"/>
<dbReference type="InterPro" id="IPR058625">
    <property type="entry name" value="MdtA-like_BSH"/>
</dbReference>
<keyword evidence="2" id="KW-0472">Membrane</keyword>
<dbReference type="Gene3D" id="1.10.287.470">
    <property type="entry name" value="Helix hairpin bin"/>
    <property type="match status" value="2"/>
</dbReference>
<dbReference type="InterPro" id="IPR050739">
    <property type="entry name" value="MFP"/>
</dbReference>
<keyword evidence="2" id="KW-0812">Transmembrane</keyword>
<dbReference type="PRINTS" id="PR01490">
    <property type="entry name" value="RTXTOXIND"/>
</dbReference>
<protein>
    <submittedName>
        <fullName evidence="5">Multidrug resistance efflux pump</fullName>
    </submittedName>
</protein>
<feature type="coiled-coil region" evidence="1">
    <location>
        <begin position="89"/>
        <end position="137"/>
    </location>
</feature>
<evidence type="ECO:0000313" key="6">
    <source>
        <dbReference type="Proteomes" id="UP000254925"/>
    </source>
</evidence>
<dbReference type="PANTHER" id="PTHR30386">
    <property type="entry name" value="MEMBRANE FUSION SUBUNIT OF EMRAB-TOLC MULTIDRUG EFFLUX PUMP"/>
    <property type="match status" value="1"/>
</dbReference>
<evidence type="ECO:0000259" key="3">
    <source>
        <dbReference type="Pfam" id="PF25917"/>
    </source>
</evidence>
<dbReference type="PANTHER" id="PTHR30386:SF24">
    <property type="entry name" value="MULTIDRUG RESISTANCE EFFLUX PUMP"/>
    <property type="match status" value="1"/>
</dbReference>
<organism evidence="5 6">
    <name type="scientific">Microvirga subterranea</name>
    <dbReference type="NCBI Taxonomy" id="186651"/>
    <lineage>
        <taxon>Bacteria</taxon>
        <taxon>Pseudomonadati</taxon>
        <taxon>Pseudomonadota</taxon>
        <taxon>Alphaproteobacteria</taxon>
        <taxon>Hyphomicrobiales</taxon>
        <taxon>Methylobacteriaceae</taxon>
        <taxon>Microvirga</taxon>
    </lineage>
</organism>
<dbReference type="EMBL" id="QQBB01000014">
    <property type="protein sequence ID" value="RDI52578.1"/>
    <property type="molecule type" value="Genomic_DNA"/>
</dbReference>
<dbReference type="AlphaFoldDB" id="A0A370H7F3"/>
<evidence type="ECO:0000256" key="2">
    <source>
        <dbReference type="SAM" id="Phobius"/>
    </source>
</evidence>
<evidence type="ECO:0000313" key="5">
    <source>
        <dbReference type="EMBL" id="RDI52578.1"/>
    </source>
</evidence>
<evidence type="ECO:0000256" key="1">
    <source>
        <dbReference type="SAM" id="Coils"/>
    </source>
</evidence>
<dbReference type="Pfam" id="PF25963">
    <property type="entry name" value="Beta-barrel_AAEA"/>
    <property type="match status" value="1"/>
</dbReference>
<dbReference type="Gene3D" id="2.40.50.100">
    <property type="match status" value="1"/>
</dbReference>
<keyword evidence="1" id="KW-0175">Coiled coil</keyword>
<keyword evidence="6" id="KW-1185">Reference proteome</keyword>
<comment type="caution">
    <text evidence="5">The sequence shown here is derived from an EMBL/GenBank/DDBJ whole genome shotgun (WGS) entry which is preliminary data.</text>
</comment>
<sequence>MFKLLRSTATLLAVVLGVGGVLLVLYTWRLPPFTTTVEVTDNAYVRGQITLVSPQLAGYVAEVAVQDFQEVKAGQILVKLDDRIYEQKLQQAKATLAGQQAALANSEQKRRSDEARIAASQAQVDSARAALTAAEANWNRIEPLLERGITTQKEADQSRATFDQATAALNQAQAALEVSRQELASTLVNRQSLEAAVLGAEAAVHLAEIDLQNTRIVAPRDGQLGEVGARVGQYVSIGTQLMALVPDRVWVVANFKETQLAGMKAGQAVTFTVDALQHASLAGHIERFAPAAGSEFSVLKADNATGNFTKVAQRVPVRISVDPGQTLMDRLAPGMSVVVTVDTAAKAKPDDVASTGAVSLR</sequence>
<evidence type="ECO:0000259" key="4">
    <source>
        <dbReference type="Pfam" id="PF25963"/>
    </source>
</evidence>
<dbReference type="Pfam" id="PF25917">
    <property type="entry name" value="BSH_RND"/>
    <property type="match status" value="1"/>
</dbReference>
<proteinExistence type="predicted"/>
<feature type="transmembrane region" description="Helical" evidence="2">
    <location>
        <begin position="9"/>
        <end position="28"/>
    </location>
</feature>
<dbReference type="Proteomes" id="UP000254925">
    <property type="component" value="Unassembled WGS sequence"/>
</dbReference>